<dbReference type="AlphaFoldDB" id="A0A1M4UF91"/>
<dbReference type="InterPro" id="IPR050624">
    <property type="entry name" value="HTH-type_Tx_Regulator"/>
</dbReference>
<dbReference type="PRINTS" id="PR00455">
    <property type="entry name" value="HTHTETR"/>
</dbReference>
<evidence type="ECO:0000313" key="5">
    <source>
        <dbReference type="Proteomes" id="UP000184114"/>
    </source>
</evidence>
<protein>
    <submittedName>
        <fullName evidence="4">Transcriptional regulator, TetR family</fullName>
    </submittedName>
</protein>
<dbReference type="RefSeq" id="WP_072973907.1">
    <property type="nucleotide sequence ID" value="NZ_FQTY01000003.1"/>
</dbReference>
<reference evidence="5" key="1">
    <citation type="submission" date="2016-11" db="EMBL/GenBank/DDBJ databases">
        <authorList>
            <person name="Varghese N."/>
            <person name="Submissions S."/>
        </authorList>
    </citation>
    <scope>NUCLEOTIDE SEQUENCE [LARGE SCALE GENOMIC DNA]</scope>
    <source>
        <strain evidence="5">DSM 18095</strain>
    </source>
</reference>
<proteinExistence type="predicted"/>
<organism evidence="4 5">
    <name type="scientific">Tissierella praeacuta DSM 18095</name>
    <dbReference type="NCBI Taxonomy" id="1123404"/>
    <lineage>
        <taxon>Bacteria</taxon>
        <taxon>Bacillati</taxon>
        <taxon>Bacillota</taxon>
        <taxon>Tissierellia</taxon>
        <taxon>Tissierellales</taxon>
        <taxon>Tissierellaceae</taxon>
        <taxon>Tissierella</taxon>
    </lineage>
</organism>
<sequence length="188" mass="22348">MDNYNKNYKDIILSEAKDIAMKQGISNINIRAVAKSSGIAVGTVYNYFPSKADLLVAVIEEFWEGAFANVDWKSFSYRSFYDNLKEIYSILYHYLHKFKENWLEQLSLLKTQEKILGKQRQNKYFEKISFRIKTLIDMDNDLKGYPWSEEFSKEKMAQFIFENMLTMLRKEEEDISFFITILKKIMSN</sequence>
<keyword evidence="1 2" id="KW-0238">DNA-binding</keyword>
<dbReference type="InterPro" id="IPR009057">
    <property type="entry name" value="Homeodomain-like_sf"/>
</dbReference>
<keyword evidence="5" id="KW-1185">Reference proteome</keyword>
<accession>A0A1M4UF91</accession>
<dbReference type="SUPFAM" id="SSF46689">
    <property type="entry name" value="Homeodomain-like"/>
    <property type="match status" value="1"/>
</dbReference>
<dbReference type="PANTHER" id="PTHR43479">
    <property type="entry name" value="ACREF/ENVCD OPERON REPRESSOR-RELATED"/>
    <property type="match status" value="1"/>
</dbReference>
<dbReference type="GO" id="GO:0003677">
    <property type="term" value="F:DNA binding"/>
    <property type="evidence" value="ECO:0007669"/>
    <property type="project" value="UniProtKB-UniRule"/>
</dbReference>
<dbReference type="PROSITE" id="PS50977">
    <property type="entry name" value="HTH_TETR_2"/>
    <property type="match status" value="1"/>
</dbReference>
<dbReference type="InterPro" id="IPR001647">
    <property type="entry name" value="HTH_TetR"/>
</dbReference>
<evidence type="ECO:0000259" key="3">
    <source>
        <dbReference type="PROSITE" id="PS50977"/>
    </source>
</evidence>
<dbReference type="STRING" id="1123404.SAMN02745784_01048"/>
<gene>
    <name evidence="4" type="ORF">SAMN02745784_01048</name>
</gene>
<dbReference type="EMBL" id="FQTY01000003">
    <property type="protein sequence ID" value="SHE55287.1"/>
    <property type="molecule type" value="Genomic_DNA"/>
</dbReference>
<feature type="DNA-binding region" description="H-T-H motif" evidence="2">
    <location>
        <begin position="29"/>
        <end position="48"/>
    </location>
</feature>
<evidence type="ECO:0000313" key="4">
    <source>
        <dbReference type="EMBL" id="SHE55287.1"/>
    </source>
</evidence>
<dbReference type="Pfam" id="PF00440">
    <property type="entry name" value="TetR_N"/>
    <property type="match status" value="1"/>
</dbReference>
<dbReference type="Proteomes" id="UP000184114">
    <property type="component" value="Unassembled WGS sequence"/>
</dbReference>
<name>A0A1M4UF91_9FIRM</name>
<dbReference type="PANTHER" id="PTHR43479:SF11">
    <property type="entry name" value="ACREF_ENVCD OPERON REPRESSOR-RELATED"/>
    <property type="match status" value="1"/>
</dbReference>
<evidence type="ECO:0000256" key="1">
    <source>
        <dbReference type="ARBA" id="ARBA00023125"/>
    </source>
</evidence>
<dbReference type="GeneID" id="90996130"/>
<evidence type="ECO:0000256" key="2">
    <source>
        <dbReference type="PROSITE-ProRule" id="PRU00335"/>
    </source>
</evidence>
<dbReference type="Gene3D" id="1.10.357.10">
    <property type="entry name" value="Tetracycline Repressor, domain 2"/>
    <property type="match status" value="1"/>
</dbReference>
<feature type="domain" description="HTH tetR-type" evidence="3">
    <location>
        <begin position="6"/>
        <end position="66"/>
    </location>
</feature>